<dbReference type="PANTHER" id="PTHR35889:SF3">
    <property type="entry name" value="F-BOX DOMAIN-CONTAINING PROTEIN"/>
    <property type="match status" value="1"/>
</dbReference>
<evidence type="ECO:0008006" key="5">
    <source>
        <dbReference type="Google" id="ProtNLM"/>
    </source>
</evidence>
<keyword evidence="4" id="KW-1185">Reference proteome</keyword>
<dbReference type="Proteomes" id="UP001139031">
    <property type="component" value="Unassembled WGS sequence"/>
</dbReference>
<evidence type="ECO:0000256" key="1">
    <source>
        <dbReference type="SAM" id="MobiDB-lite"/>
    </source>
</evidence>
<sequence length="209" mass="21507">MIRLPLIRMARLVLPGVALVACVYDGSGVSAGAGMATTAAETTATIVAPTTGTADATGDATSSSTGEPQTTGPGTTTGAVEPEPSTGTTTSGTTTGGTTDEDDDEHALDFESDIQPIFSDYCTCHGDGDPSPDLGVGRAYESIVRERADDVKSMALVEPGQPDESYLWHKIAGTHDEVGGKGKRMPPSDLLLDRDLDLIEAWIAQGAPP</sequence>
<feature type="region of interest" description="Disordered" evidence="1">
    <location>
        <begin position="50"/>
        <end position="104"/>
    </location>
</feature>
<dbReference type="EMBL" id="JAIRAU010000028">
    <property type="protein sequence ID" value="MBZ5711918.1"/>
    <property type="molecule type" value="Genomic_DNA"/>
</dbReference>
<comment type="caution">
    <text evidence="3">The sequence shown here is derived from an EMBL/GenBank/DDBJ whole genome shotgun (WGS) entry which is preliminary data.</text>
</comment>
<evidence type="ECO:0000313" key="3">
    <source>
        <dbReference type="EMBL" id="MBZ5711918.1"/>
    </source>
</evidence>
<accession>A0ABS7TUL6</accession>
<dbReference type="PROSITE" id="PS51257">
    <property type="entry name" value="PROKAR_LIPOPROTEIN"/>
    <property type="match status" value="1"/>
</dbReference>
<organism evidence="3 4">
    <name type="scientific">Nannocystis pusilla</name>
    <dbReference type="NCBI Taxonomy" id="889268"/>
    <lineage>
        <taxon>Bacteria</taxon>
        <taxon>Pseudomonadati</taxon>
        <taxon>Myxococcota</taxon>
        <taxon>Polyangia</taxon>
        <taxon>Nannocystales</taxon>
        <taxon>Nannocystaceae</taxon>
        <taxon>Nannocystis</taxon>
    </lineage>
</organism>
<keyword evidence="2" id="KW-0732">Signal</keyword>
<protein>
    <recommendedName>
        <fullName evidence="5">Cytochrome c domain-containing protein</fullName>
    </recommendedName>
</protein>
<reference evidence="3" key="1">
    <citation type="submission" date="2021-08" db="EMBL/GenBank/DDBJ databases">
        <authorList>
            <person name="Stevens D.C."/>
        </authorList>
    </citation>
    <scope>NUCLEOTIDE SEQUENCE</scope>
    <source>
        <strain evidence="3">DSM 53165</strain>
    </source>
</reference>
<dbReference type="PANTHER" id="PTHR35889">
    <property type="entry name" value="CYCLOINULO-OLIGOSACCHARIDE FRUCTANOTRANSFERASE-RELATED"/>
    <property type="match status" value="1"/>
</dbReference>
<evidence type="ECO:0000256" key="2">
    <source>
        <dbReference type="SAM" id="SignalP"/>
    </source>
</evidence>
<dbReference type="RefSeq" id="WP_224193681.1">
    <property type="nucleotide sequence ID" value="NZ_JAIRAU010000028.1"/>
</dbReference>
<feature type="signal peptide" evidence="2">
    <location>
        <begin position="1"/>
        <end position="20"/>
    </location>
</feature>
<feature type="compositionally biased region" description="Low complexity" evidence="1">
    <location>
        <begin position="50"/>
        <end position="98"/>
    </location>
</feature>
<evidence type="ECO:0000313" key="4">
    <source>
        <dbReference type="Proteomes" id="UP001139031"/>
    </source>
</evidence>
<proteinExistence type="predicted"/>
<feature type="chain" id="PRO_5046779482" description="Cytochrome c domain-containing protein" evidence="2">
    <location>
        <begin position="21"/>
        <end position="209"/>
    </location>
</feature>
<name>A0ABS7TUL6_9BACT</name>
<gene>
    <name evidence="3" type="ORF">K7C98_21970</name>
</gene>